<keyword evidence="3" id="KW-1185">Reference proteome</keyword>
<gene>
    <name evidence="2" type="ORF">SCD90_14150</name>
</gene>
<dbReference type="RefSeq" id="WP_319845338.1">
    <property type="nucleotide sequence ID" value="NZ_JAXAFJ010000010.1"/>
</dbReference>
<reference evidence="2 3" key="1">
    <citation type="submission" date="2023-11" db="EMBL/GenBank/DDBJ databases">
        <authorList>
            <person name="Bao R."/>
        </authorList>
    </citation>
    <scope>NUCLEOTIDE SEQUENCE [LARGE SCALE GENOMIC DNA]</scope>
    <source>
        <strain evidence="2 3">PJ23</strain>
    </source>
</reference>
<accession>A0ABU4RUC0</accession>
<feature type="region of interest" description="Disordered" evidence="1">
    <location>
        <begin position="1"/>
        <end position="87"/>
    </location>
</feature>
<proteinExistence type="predicted"/>
<evidence type="ECO:0000313" key="2">
    <source>
        <dbReference type="EMBL" id="MDX6807210.1"/>
    </source>
</evidence>
<dbReference type="EMBL" id="JAXAFJ010000010">
    <property type="protein sequence ID" value="MDX6807210.1"/>
    <property type="molecule type" value="Genomic_DNA"/>
</dbReference>
<evidence type="ECO:0000256" key="1">
    <source>
        <dbReference type="SAM" id="MobiDB-lite"/>
    </source>
</evidence>
<evidence type="ECO:0000313" key="3">
    <source>
        <dbReference type="Proteomes" id="UP001274321"/>
    </source>
</evidence>
<comment type="caution">
    <text evidence="2">The sequence shown here is derived from an EMBL/GenBank/DDBJ whole genome shotgun (WGS) entry which is preliminary data.</text>
</comment>
<dbReference type="Proteomes" id="UP001274321">
    <property type="component" value="Unassembled WGS sequence"/>
</dbReference>
<feature type="compositionally biased region" description="Basic and acidic residues" evidence="1">
    <location>
        <begin position="1"/>
        <end position="28"/>
    </location>
</feature>
<sequence>MQGNKTHEQLTRMLERKPDMPDARRVEAESGEDTGAGLPRETHPEARQSEFAVSVQGAAQESDHNKHNNGGQAGHKPQKHSAAEEKH</sequence>
<name>A0ABU4RUC0_9HYPH</name>
<protein>
    <submittedName>
        <fullName evidence="2">Uncharacterized protein</fullName>
    </submittedName>
</protein>
<organism evidence="2 3">
    <name type="scientific">Terrihabitans rhizophilus</name>
    <dbReference type="NCBI Taxonomy" id="3092662"/>
    <lineage>
        <taxon>Bacteria</taxon>
        <taxon>Pseudomonadati</taxon>
        <taxon>Pseudomonadota</taxon>
        <taxon>Alphaproteobacteria</taxon>
        <taxon>Hyphomicrobiales</taxon>
        <taxon>Terrihabitans</taxon>
    </lineage>
</organism>